<feature type="compositionally biased region" description="Basic and acidic residues" evidence="1">
    <location>
        <begin position="114"/>
        <end position="136"/>
    </location>
</feature>
<feature type="region of interest" description="Disordered" evidence="1">
    <location>
        <begin position="1071"/>
        <end position="1117"/>
    </location>
</feature>
<keyword evidence="2" id="KW-0176">Collagen</keyword>
<feature type="region of interest" description="Disordered" evidence="1">
    <location>
        <begin position="933"/>
        <end position="1047"/>
    </location>
</feature>
<comment type="caution">
    <text evidence="2">The sequence shown here is derived from an EMBL/GenBank/DDBJ whole genome shotgun (WGS) entry which is preliminary data.</text>
</comment>
<feature type="compositionally biased region" description="Basic and acidic residues" evidence="1">
    <location>
        <begin position="150"/>
        <end position="164"/>
    </location>
</feature>
<feature type="compositionally biased region" description="Basic and acidic residues" evidence="1">
    <location>
        <begin position="312"/>
        <end position="327"/>
    </location>
</feature>
<feature type="region of interest" description="Disordered" evidence="1">
    <location>
        <begin position="224"/>
        <end position="252"/>
    </location>
</feature>
<feature type="region of interest" description="Disordered" evidence="1">
    <location>
        <begin position="1"/>
        <end position="194"/>
    </location>
</feature>
<name>A0A444V7I5_ACIRT</name>
<accession>A0A444V7I5</accession>
<feature type="compositionally biased region" description="Basic and acidic residues" evidence="1">
    <location>
        <begin position="472"/>
        <end position="481"/>
    </location>
</feature>
<feature type="compositionally biased region" description="Basic and acidic residues" evidence="1">
    <location>
        <begin position="231"/>
        <end position="241"/>
    </location>
</feature>
<gene>
    <name evidence="2" type="ORF">EOD39_15744</name>
</gene>
<organism evidence="2 3">
    <name type="scientific">Acipenser ruthenus</name>
    <name type="common">Sterlet sturgeon</name>
    <dbReference type="NCBI Taxonomy" id="7906"/>
    <lineage>
        <taxon>Eukaryota</taxon>
        <taxon>Metazoa</taxon>
        <taxon>Chordata</taxon>
        <taxon>Craniata</taxon>
        <taxon>Vertebrata</taxon>
        <taxon>Euteleostomi</taxon>
        <taxon>Actinopterygii</taxon>
        <taxon>Chondrostei</taxon>
        <taxon>Acipenseriformes</taxon>
        <taxon>Acipenseridae</taxon>
        <taxon>Acipenser</taxon>
    </lineage>
</organism>
<feature type="compositionally biased region" description="Polar residues" evidence="1">
    <location>
        <begin position="616"/>
        <end position="644"/>
    </location>
</feature>
<feature type="compositionally biased region" description="Basic and acidic residues" evidence="1">
    <location>
        <begin position="868"/>
        <end position="885"/>
    </location>
</feature>
<feature type="compositionally biased region" description="Acidic residues" evidence="1">
    <location>
        <begin position="170"/>
        <end position="183"/>
    </location>
</feature>
<feature type="compositionally biased region" description="Acidic residues" evidence="1">
    <location>
        <begin position="57"/>
        <end position="74"/>
    </location>
</feature>
<evidence type="ECO:0000313" key="2">
    <source>
        <dbReference type="EMBL" id="RXM96393.1"/>
    </source>
</evidence>
<dbReference type="GO" id="GO:0005581">
    <property type="term" value="C:collagen trimer"/>
    <property type="evidence" value="ECO:0007669"/>
    <property type="project" value="UniProtKB-KW"/>
</dbReference>
<feature type="compositionally biased region" description="Basic and acidic residues" evidence="1">
    <location>
        <begin position="647"/>
        <end position="660"/>
    </location>
</feature>
<feature type="compositionally biased region" description="Acidic residues" evidence="1">
    <location>
        <begin position="564"/>
        <end position="585"/>
    </location>
</feature>
<keyword evidence="3" id="KW-1185">Reference proteome</keyword>
<feature type="compositionally biased region" description="Basic and acidic residues" evidence="1">
    <location>
        <begin position="388"/>
        <end position="403"/>
    </location>
</feature>
<feature type="region of interest" description="Disordered" evidence="1">
    <location>
        <begin position="306"/>
        <end position="909"/>
    </location>
</feature>
<evidence type="ECO:0000256" key="1">
    <source>
        <dbReference type="SAM" id="MobiDB-lite"/>
    </source>
</evidence>
<sequence>MPTTSEPQKQRYPEEDNELTTQVGDQERVEILLDTPAPDRGEKGLEAFEQVIKEEAAEMGEDQEIPEDLQESQEQEQQQSDQEDNEPATAPGDPGLDEREEASSEAPLEEEPEGLEKLEDAEGLDPEKASVDRRENMLGGLPGRTGLEASCHDVAEGGTDEDRSSASPEAQEEISEPEEEDGEMSYHYPGYHGTLPVSQLFRDLQELATLERYREEEAAIVQGHLSTIEEAGGRDGRHEREEEVEEEQNETKLWKQRLKMASIEEEEEEDEEGGDILVSRLSLEGAEKIYEEIDSGDVFEVVGASAETSIEEPEHGELDEAEKREASAENWGDRLSSGFQSGEAEKTRGETEPGGMLEAVQTSVTPTEHGDLGELASRDGTAEGQSGEAEKTQGETELRGMLDERDDFSSGEEGLGKLDEVIKTGAADLGEDLEVSADLEYQEEQGSDPEEDNDSAVKDQGGTLTPGLQIGDAEKTEREAELGDELEERGEILSEAPAPEHEEEMLDQVEVIKTEVVELGDDQEMPITLEPQKQRDPEEDNELTTQVGDHKPEERVEILLEAPTQEEEGEGEEEEEEEEEEEGGGEGEFKLGKLKGLPFDQETPTALLEGEEGTEKLNQAMKTEATQAGQRSSDLENQGLTTPSGDHGLEESRGSLRDDPEGGTEFTGGQGSDLLEEEISALSPEDQDHLRDSQRQGKETGENEGVPTLQKTGEREGVPGLQETGESEGVPGLQEMGEREGVPGLEETGESEGVPGLQETGEREGVPGLQEMGEREGVLGLEETGESERVPGLQEMGESEGVPGLEETGESEGVPGLQEMGEREGVLGLEETGEREGVPGLQEMGESEGVPGLEETGESEGVPGLQEMGERERVPGLQEMGEREGVPGLEEMGESEGVPMLQEMGKSEGVPELQEMGEREGVPGLQQMVEREGVPGLQEMGEREGVPGLQEMEEREGVPGLQEMGESEGVPGLQEMGESEGVPGLQGMGEREGVPGLQEMGEREGVPGLQEMGEREGAGGVMETPAVESTGSRDECDGSLATAKDTESRRFEPLGELQILDVRAQKSRIALRNKLSRPPRAPKELLQTPSLAPSPPTPQKLPRPAGMGLPFRLPGLG</sequence>
<feature type="compositionally biased region" description="Basic and acidic residues" evidence="1">
    <location>
        <begin position="25"/>
        <end position="56"/>
    </location>
</feature>
<evidence type="ECO:0000313" key="3">
    <source>
        <dbReference type="Proteomes" id="UP000289886"/>
    </source>
</evidence>
<feature type="compositionally biased region" description="Basic and acidic residues" evidence="1">
    <location>
        <begin position="368"/>
        <end position="381"/>
    </location>
</feature>
<feature type="compositionally biased region" description="Acidic residues" evidence="1">
    <location>
        <begin position="429"/>
        <end position="454"/>
    </location>
</feature>
<feature type="compositionally biased region" description="Basic and acidic residues" evidence="1">
    <location>
        <begin position="686"/>
        <end position="701"/>
    </location>
</feature>
<feature type="compositionally biased region" description="Pro residues" evidence="1">
    <location>
        <begin position="1092"/>
        <end position="1101"/>
    </location>
</feature>
<protein>
    <submittedName>
        <fullName evidence="2">Collagen alpha-2(IV) chain</fullName>
    </submittedName>
</protein>
<dbReference type="EMBL" id="SCEB01001655">
    <property type="protein sequence ID" value="RXM96393.1"/>
    <property type="molecule type" value="Genomic_DNA"/>
</dbReference>
<feature type="compositionally biased region" description="Basic and acidic residues" evidence="1">
    <location>
        <begin position="548"/>
        <end position="558"/>
    </location>
</feature>
<proteinExistence type="predicted"/>
<reference evidence="2 3" key="1">
    <citation type="submission" date="2019-01" db="EMBL/GenBank/DDBJ databases">
        <title>Draft Genome and Complete Hox-Cluster Characterization of the Sterlet Sturgeon (Acipenser ruthenus).</title>
        <authorList>
            <person name="Wei Q."/>
        </authorList>
    </citation>
    <scope>NUCLEOTIDE SEQUENCE [LARGE SCALE GENOMIC DNA]</scope>
    <source>
        <strain evidence="2">WHYD16114868_AA</strain>
        <tissue evidence="2">Blood</tissue>
    </source>
</reference>
<dbReference type="AlphaFoldDB" id="A0A444V7I5"/>
<dbReference type="Proteomes" id="UP000289886">
    <property type="component" value="Unassembled WGS sequence"/>
</dbReference>